<dbReference type="EMBL" id="JASCZI010091093">
    <property type="protein sequence ID" value="MED6148914.1"/>
    <property type="molecule type" value="Genomic_DNA"/>
</dbReference>
<keyword evidence="3" id="KW-0479">Metal-binding</keyword>
<evidence type="ECO:0000256" key="2">
    <source>
        <dbReference type="ARBA" id="ARBA00007581"/>
    </source>
</evidence>
<feature type="domain" description="Extradiol ring-cleavage dioxygenase class III enzyme subunit B" evidence="7">
    <location>
        <begin position="8"/>
        <end position="252"/>
    </location>
</feature>
<dbReference type="Pfam" id="PF02900">
    <property type="entry name" value="LigB"/>
    <property type="match status" value="1"/>
</dbReference>
<proteinExistence type="inferred from homology"/>
<keyword evidence="5" id="KW-0223">Dioxygenase</keyword>
<comment type="cofactor">
    <cofactor evidence="1">
        <name>Zn(2+)</name>
        <dbReference type="ChEBI" id="CHEBI:29105"/>
    </cofactor>
</comment>
<dbReference type="InterPro" id="IPR014436">
    <property type="entry name" value="Extradiol_dOase_DODA"/>
</dbReference>
<dbReference type="PIRSF" id="PIRSF006157">
    <property type="entry name" value="Doxgns_DODA"/>
    <property type="match status" value="1"/>
</dbReference>
<dbReference type="PANTHER" id="PTHR30096:SF0">
    <property type="entry name" value="4,5-DOPA DIOXYGENASE EXTRADIOL-LIKE PROTEIN"/>
    <property type="match status" value="1"/>
</dbReference>
<protein>
    <recommendedName>
        <fullName evidence="7">Extradiol ring-cleavage dioxygenase class III enzyme subunit B domain-containing protein</fullName>
    </recommendedName>
</protein>
<dbReference type="InterPro" id="IPR004183">
    <property type="entry name" value="Xdiol_dOase_suB"/>
</dbReference>
<dbReference type="PANTHER" id="PTHR30096">
    <property type="entry name" value="4,5-DOPA DIOXYGENASE EXTRADIOL-LIKE PROTEIN"/>
    <property type="match status" value="1"/>
</dbReference>
<dbReference type="Gene3D" id="3.40.830.10">
    <property type="entry name" value="LigB-like"/>
    <property type="match status" value="1"/>
</dbReference>
<evidence type="ECO:0000256" key="4">
    <source>
        <dbReference type="ARBA" id="ARBA00022833"/>
    </source>
</evidence>
<comment type="similarity">
    <text evidence="2">Belongs to the DODA-type extradiol aromatic ring-opening dioxygenase family.</text>
</comment>
<evidence type="ECO:0000259" key="7">
    <source>
        <dbReference type="Pfam" id="PF02900"/>
    </source>
</evidence>
<keyword evidence="4" id="KW-0862">Zinc</keyword>
<evidence type="ECO:0000256" key="3">
    <source>
        <dbReference type="ARBA" id="ARBA00022723"/>
    </source>
</evidence>
<keyword evidence="6" id="KW-0560">Oxidoreductase</keyword>
<accession>A0ABU6TJH8</accession>
<evidence type="ECO:0000256" key="1">
    <source>
        <dbReference type="ARBA" id="ARBA00001947"/>
    </source>
</evidence>
<sequence>MALSFKETFYISHGSPLLAVDDSIEIRKVLKSWKNIFPQKPSAILIISAHWDTHVPSVNIVDRNDTIHDFYGFPQPLYQIKYPAPGAPELARKVRELLQNSGFGAVEEDEKRGLDHGAWVPLMLMYPEADIPVCQLSVQSKKDGTHHYNMGKALSSLKDEGVLIIGSGSAVHNLRHLVRDGSNSGVFPWAQEFDDWLKTTILQGRYEDINHWDMKAPQPKKAHPSPDHFYPLHVAIGAAGGNPMAKVFHSNIEMGSLSYSSFQFNEVPGSCYA</sequence>
<evidence type="ECO:0000313" key="8">
    <source>
        <dbReference type="EMBL" id="MED6148914.1"/>
    </source>
</evidence>
<dbReference type="SUPFAM" id="SSF53213">
    <property type="entry name" value="LigB-like"/>
    <property type="match status" value="1"/>
</dbReference>
<name>A0ABU6TJH8_9FABA</name>
<evidence type="ECO:0000256" key="5">
    <source>
        <dbReference type="ARBA" id="ARBA00022964"/>
    </source>
</evidence>
<reference evidence="8 9" key="1">
    <citation type="journal article" date="2023" name="Plants (Basel)">
        <title>Bridging the Gap: Combining Genomics and Transcriptomics Approaches to Understand Stylosanthes scabra, an Orphan Legume from the Brazilian Caatinga.</title>
        <authorList>
            <person name="Ferreira-Neto J.R.C."/>
            <person name="da Silva M.D."/>
            <person name="Binneck E."/>
            <person name="de Melo N.F."/>
            <person name="da Silva R.H."/>
            <person name="de Melo A.L.T.M."/>
            <person name="Pandolfi V."/>
            <person name="Bustamante F.O."/>
            <person name="Brasileiro-Vidal A.C."/>
            <person name="Benko-Iseppon A.M."/>
        </authorList>
    </citation>
    <scope>NUCLEOTIDE SEQUENCE [LARGE SCALE GENOMIC DNA]</scope>
    <source>
        <tissue evidence="8">Leaves</tissue>
    </source>
</reference>
<dbReference type="CDD" id="cd07363">
    <property type="entry name" value="45_DOPA_Dioxygenase"/>
    <property type="match status" value="1"/>
</dbReference>
<comment type="caution">
    <text evidence="8">The sequence shown here is derived from an EMBL/GenBank/DDBJ whole genome shotgun (WGS) entry which is preliminary data.</text>
</comment>
<dbReference type="Proteomes" id="UP001341840">
    <property type="component" value="Unassembled WGS sequence"/>
</dbReference>
<organism evidence="8 9">
    <name type="scientific">Stylosanthes scabra</name>
    <dbReference type="NCBI Taxonomy" id="79078"/>
    <lineage>
        <taxon>Eukaryota</taxon>
        <taxon>Viridiplantae</taxon>
        <taxon>Streptophyta</taxon>
        <taxon>Embryophyta</taxon>
        <taxon>Tracheophyta</taxon>
        <taxon>Spermatophyta</taxon>
        <taxon>Magnoliopsida</taxon>
        <taxon>eudicotyledons</taxon>
        <taxon>Gunneridae</taxon>
        <taxon>Pentapetalae</taxon>
        <taxon>rosids</taxon>
        <taxon>fabids</taxon>
        <taxon>Fabales</taxon>
        <taxon>Fabaceae</taxon>
        <taxon>Papilionoideae</taxon>
        <taxon>50 kb inversion clade</taxon>
        <taxon>dalbergioids sensu lato</taxon>
        <taxon>Dalbergieae</taxon>
        <taxon>Pterocarpus clade</taxon>
        <taxon>Stylosanthes</taxon>
    </lineage>
</organism>
<evidence type="ECO:0000313" key="9">
    <source>
        <dbReference type="Proteomes" id="UP001341840"/>
    </source>
</evidence>
<keyword evidence="9" id="KW-1185">Reference proteome</keyword>
<gene>
    <name evidence="8" type="ORF">PIB30_057531</name>
</gene>
<evidence type="ECO:0000256" key="6">
    <source>
        <dbReference type="ARBA" id="ARBA00023002"/>
    </source>
</evidence>